<dbReference type="Pfam" id="PF08311">
    <property type="entry name" value="Mad3_BUB1_I"/>
    <property type="match status" value="1"/>
</dbReference>
<dbReference type="InterPro" id="IPR012572">
    <property type="entry name" value="Mad3/Bub1_II"/>
</dbReference>
<dbReference type="InterPro" id="IPR013212">
    <property type="entry name" value="Mad3/Bub1_I"/>
</dbReference>
<dbReference type="InterPro" id="IPR015661">
    <property type="entry name" value="Bub1/Mad3"/>
</dbReference>
<dbReference type="SMART" id="SM00777">
    <property type="entry name" value="Mad3_BUB1_I"/>
    <property type="match status" value="1"/>
</dbReference>
<dbReference type="Gene3D" id="1.25.40.430">
    <property type="match status" value="1"/>
</dbReference>
<evidence type="ECO:0000259" key="2">
    <source>
        <dbReference type="PROSITE" id="PS51489"/>
    </source>
</evidence>
<evidence type="ECO:0000256" key="1">
    <source>
        <dbReference type="SAM" id="MobiDB-lite"/>
    </source>
</evidence>
<feature type="domain" description="BUB1 N-terminal" evidence="2">
    <location>
        <begin position="64"/>
        <end position="225"/>
    </location>
</feature>
<organism evidence="3 4">
    <name type="scientific">Aspergillus oryzae var. brunneus</name>
    <dbReference type="NCBI Taxonomy" id="332754"/>
    <lineage>
        <taxon>Eukaryota</taxon>
        <taxon>Fungi</taxon>
        <taxon>Dikarya</taxon>
        <taxon>Ascomycota</taxon>
        <taxon>Pezizomycotina</taxon>
        <taxon>Eurotiomycetes</taxon>
        <taxon>Eurotiomycetidae</taxon>
        <taxon>Eurotiales</taxon>
        <taxon>Aspergillaceae</taxon>
        <taxon>Aspergillus</taxon>
        <taxon>Aspergillus subgen. Circumdati</taxon>
    </lineage>
</organism>
<accession>A0ABQ6KX63</accession>
<keyword evidence="4" id="KW-1185">Reference proteome</keyword>
<feature type="compositionally biased region" description="Polar residues" evidence="1">
    <location>
        <begin position="272"/>
        <end position="285"/>
    </location>
</feature>
<feature type="compositionally biased region" description="Basic and acidic residues" evidence="1">
    <location>
        <begin position="293"/>
        <end position="303"/>
    </location>
</feature>
<protein>
    <submittedName>
        <fullName evidence="3">Unnamed protein product</fullName>
    </submittedName>
</protein>
<feature type="region of interest" description="Disordered" evidence="1">
    <location>
        <begin position="438"/>
        <end position="474"/>
    </location>
</feature>
<feature type="region of interest" description="Disordered" evidence="1">
    <location>
        <begin position="331"/>
        <end position="350"/>
    </location>
</feature>
<dbReference type="Proteomes" id="UP001165189">
    <property type="component" value="Unassembled WGS sequence"/>
</dbReference>
<feature type="region of interest" description="Disordered" evidence="1">
    <location>
        <begin position="236"/>
        <end position="303"/>
    </location>
</feature>
<feature type="compositionally biased region" description="Low complexity" evidence="1">
    <location>
        <begin position="236"/>
        <end position="256"/>
    </location>
</feature>
<name>A0ABQ6KX63_ASPOZ</name>
<dbReference type="Gene3D" id="6.10.20.170">
    <property type="match status" value="1"/>
</dbReference>
<dbReference type="PANTHER" id="PTHR14030:SF4">
    <property type="entry name" value="BUB1 KINASE, ISOFORM A-RELATED"/>
    <property type="match status" value="1"/>
</dbReference>
<evidence type="ECO:0000313" key="3">
    <source>
        <dbReference type="EMBL" id="GMG50143.1"/>
    </source>
</evidence>
<dbReference type="EMBL" id="BSYB01000038">
    <property type="protein sequence ID" value="GMG50143.1"/>
    <property type="molecule type" value="Genomic_DNA"/>
</dbReference>
<reference evidence="3" key="1">
    <citation type="submission" date="2023-04" db="EMBL/GenBank/DDBJ databases">
        <title>Aspergillus oryzae var. brunneus NBRC 4377.</title>
        <authorList>
            <person name="Ichikawa N."/>
            <person name="Sato H."/>
            <person name="Tonouchi N."/>
        </authorList>
    </citation>
    <scope>NUCLEOTIDE SEQUENCE</scope>
    <source>
        <strain evidence="3">NBRC 4377</strain>
    </source>
</reference>
<dbReference type="PROSITE" id="PS51489">
    <property type="entry name" value="BUB1_N"/>
    <property type="match status" value="1"/>
</dbReference>
<comment type="caution">
    <text evidence="3">The sequence shown here is derived from an EMBL/GenBank/DDBJ whole genome shotgun (WGS) entry which is preliminary data.</text>
</comment>
<dbReference type="PANTHER" id="PTHR14030">
    <property type="entry name" value="MITOTIC CHECKPOINT SERINE/THREONINE-PROTEIN KINASE BUB1"/>
    <property type="match status" value="1"/>
</dbReference>
<proteinExistence type="predicted"/>
<gene>
    <name evidence="3" type="ORF">Aory05_000868100</name>
</gene>
<sequence length="487" mass="55045">MAAQEEVVDFDIIENQKENIQSLPGGRSARELARIFSPRGTEDKLYSPSPNDTRTVNDAIRQDYEAELQAIGESDDPLDIYDRYVKWTLDAYPSSQATPESGLLPLLERAVKSFLTSPHYKNDPRYLRLWVHYIRLFSDSPRETFAFLARHQIGEGLALFYEEFASWLEGAGRWTQADEVYRLGVDREARPVERLVRKYREFQQRYEQRTQDNGPSSPALPAVRPALAAKVDPFASAAAPSPDPQAQRAAPAAAAPKTKSGKPKMAIFSDADSASQPAVSGQTRGWDSIGSMSDRRKENKVEAKPWAGETLKAGKKPAPKEKMTIFRDESNQNSHLKESMQSKHVPEHRVREAVNPRTGRRERVFVNLDAVYPDYTNPNVEVSFEELRAMRRGWMDKKWRPQKEPLRQISGNENSAAIDPARALPDEFNEKLTMKDADISAQQQAPESDAHHEAKAGKARKLKLREVKQETQTGKTALNKLDSCISW</sequence>
<evidence type="ECO:0000313" key="4">
    <source>
        <dbReference type="Proteomes" id="UP001165189"/>
    </source>
</evidence>
<dbReference type="Pfam" id="PF08171">
    <property type="entry name" value="Mad3_BUB1_II"/>
    <property type="match status" value="1"/>
</dbReference>